<reference evidence="2" key="1">
    <citation type="submission" date="2021-01" db="EMBL/GenBank/DDBJ databases">
        <title>Whole genome shotgun sequence of Planobispora takensis NBRC 109077.</title>
        <authorList>
            <person name="Komaki H."/>
            <person name="Tamura T."/>
        </authorList>
    </citation>
    <scope>NUCLEOTIDE SEQUENCE</scope>
    <source>
        <strain evidence="2">NBRC 109077</strain>
    </source>
</reference>
<dbReference type="Proteomes" id="UP000634476">
    <property type="component" value="Unassembled WGS sequence"/>
</dbReference>
<accession>A0A8J3T0T2</accession>
<proteinExistence type="predicted"/>
<evidence type="ECO:0000313" key="3">
    <source>
        <dbReference type="Proteomes" id="UP000634476"/>
    </source>
</evidence>
<feature type="transmembrane region" description="Helical" evidence="1">
    <location>
        <begin position="21"/>
        <end position="40"/>
    </location>
</feature>
<evidence type="ECO:0000313" key="2">
    <source>
        <dbReference type="EMBL" id="GII04229.1"/>
    </source>
</evidence>
<feature type="transmembrane region" description="Helical" evidence="1">
    <location>
        <begin position="75"/>
        <end position="94"/>
    </location>
</feature>
<feature type="transmembrane region" description="Helical" evidence="1">
    <location>
        <begin position="46"/>
        <end position="68"/>
    </location>
</feature>
<keyword evidence="3" id="KW-1185">Reference proteome</keyword>
<name>A0A8J3T0T2_9ACTN</name>
<keyword evidence="1" id="KW-1133">Transmembrane helix</keyword>
<sequence>MVASQVAGPASETPQRGRWRWALAASVIIASMLTVLAAATPGGNTLLIIAAVPAWLLAFCLWVMFLAVRRYRRSRWVYLLPLAGGLVFALVSSGTPLRIAFAMSEPALTTYAAALPEQERWIFHEEQAGVFAIDQARRWNGITELRAKNSGGMLEQCGFAHVSAGRVQELGTPQITHLTGDWYAVCIDFD</sequence>
<keyword evidence="1" id="KW-0812">Transmembrane</keyword>
<dbReference type="AlphaFoldDB" id="A0A8J3T0T2"/>
<organism evidence="2 3">
    <name type="scientific">Planobispora takensis</name>
    <dbReference type="NCBI Taxonomy" id="1367882"/>
    <lineage>
        <taxon>Bacteria</taxon>
        <taxon>Bacillati</taxon>
        <taxon>Actinomycetota</taxon>
        <taxon>Actinomycetes</taxon>
        <taxon>Streptosporangiales</taxon>
        <taxon>Streptosporangiaceae</taxon>
        <taxon>Planobispora</taxon>
    </lineage>
</organism>
<evidence type="ECO:0000256" key="1">
    <source>
        <dbReference type="SAM" id="Phobius"/>
    </source>
</evidence>
<gene>
    <name evidence="2" type="ORF">Pta02_62370</name>
</gene>
<comment type="caution">
    <text evidence="2">The sequence shown here is derived from an EMBL/GenBank/DDBJ whole genome shotgun (WGS) entry which is preliminary data.</text>
</comment>
<keyword evidence="1" id="KW-0472">Membrane</keyword>
<dbReference type="RefSeq" id="WP_203878487.1">
    <property type="nucleotide sequence ID" value="NZ_BOOK01000048.1"/>
</dbReference>
<dbReference type="EMBL" id="BOOK01000048">
    <property type="protein sequence ID" value="GII04229.1"/>
    <property type="molecule type" value="Genomic_DNA"/>
</dbReference>
<protein>
    <submittedName>
        <fullName evidence="2">Uncharacterized protein</fullName>
    </submittedName>
</protein>